<name>A0A6A6TM84_9PLEO</name>
<sequence>MGGWTDTKNTIFLSFLFVVLVARKGLNGAETTRVCLYSETRSSVCRRQIYYQSNTKLLISLISTLWLEFGPQQVLCCKYIVCCIDRSRKGQGSNGSSISRLMGRYHRTVKRFSAQLLYLPEQF</sequence>
<keyword evidence="3" id="KW-1185">Reference proteome</keyword>
<feature type="signal peptide" evidence="1">
    <location>
        <begin position="1"/>
        <end position="28"/>
    </location>
</feature>
<dbReference type="Proteomes" id="UP000799324">
    <property type="component" value="Unassembled WGS sequence"/>
</dbReference>
<evidence type="ECO:0000256" key="1">
    <source>
        <dbReference type="SAM" id="SignalP"/>
    </source>
</evidence>
<evidence type="ECO:0000313" key="2">
    <source>
        <dbReference type="EMBL" id="KAF2660862.1"/>
    </source>
</evidence>
<gene>
    <name evidence="2" type="ORF">K491DRAFT_19129</name>
</gene>
<evidence type="ECO:0008006" key="4">
    <source>
        <dbReference type="Google" id="ProtNLM"/>
    </source>
</evidence>
<reference evidence="2" key="1">
    <citation type="journal article" date="2020" name="Stud. Mycol.">
        <title>101 Dothideomycetes genomes: a test case for predicting lifestyles and emergence of pathogens.</title>
        <authorList>
            <person name="Haridas S."/>
            <person name="Albert R."/>
            <person name="Binder M."/>
            <person name="Bloem J."/>
            <person name="Labutti K."/>
            <person name="Salamov A."/>
            <person name="Andreopoulos B."/>
            <person name="Baker S."/>
            <person name="Barry K."/>
            <person name="Bills G."/>
            <person name="Bluhm B."/>
            <person name="Cannon C."/>
            <person name="Castanera R."/>
            <person name="Culley D."/>
            <person name="Daum C."/>
            <person name="Ezra D."/>
            <person name="Gonzalez J."/>
            <person name="Henrissat B."/>
            <person name="Kuo A."/>
            <person name="Liang C."/>
            <person name="Lipzen A."/>
            <person name="Lutzoni F."/>
            <person name="Magnuson J."/>
            <person name="Mondo S."/>
            <person name="Nolan M."/>
            <person name="Ohm R."/>
            <person name="Pangilinan J."/>
            <person name="Park H.-J."/>
            <person name="Ramirez L."/>
            <person name="Alfaro M."/>
            <person name="Sun H."/>
            <person name="Tritt A."/>
            <person name="Yoshinaga Y."/>
            <person name="Zwiers L.-H."/>
            <person name="Turgeon B."/>
            <person name="Goodwin S."/>
            <person name="Spatafora J."/>
            <person name="Crous P."/>
            <person name="Grigoriev I."/>
        </authorList>
    </citation>
    <scope>NUCLEOTIDE SEQUENCE</scope>
    <source>
        <strain evidence="2">CBS 122681</strain>
    </source>
</reference>
<organism evidence="2 3">
    <name type="scientific">Lophiostoma macrostomum CBS 122681</name>
    <dbReference type="NCBI Taxonomy" id="1314788"/>
    <lineage>
        <taxon>Eukaryota</taxon>
        <taxon>Fungi</taxon>
        <taxon>Dikarya</taxon>
        <taxon>Ascomycota</taxon>
        <taxon>Pezizomycotina</taxon>
        <taxon>Dothideomycetes</taxon>
        <taxon>Pleosporomycetidae</taxon>
        <taxon>Pleosporales</taxon>
        <taxon>Lophiostomataceae</taxon>
        <taxon>Lophiostoma</taxon>
    </lineage>
</organism>
<proteinExistence type="predicted"/>
<feature type="chain" id="PRO_5025579441" description="Secreted protein" evidence="1">
    <location>
        <begin position="29"/>
        <end position="123"/>
    </location>
</feature>
<keyword evidence="1" id="KW-0732">Signal</keyword>
<accession>A0A6A6TM84</accession>
<dbReference type="AlphaFoldDB" id="A0A6A6TM84"/>
<evidence type="ECO:0000313" key="3">
    <source>
        <dbReference type="Proteomes" id="UP000799324"/>
    </source>
</evidence>
<dbReference type="EMBL" id="MU004297">
    <property type="protein sequence ID" value="KAF2660862.1"/>
    <property type="molecule type" value="Genomic_DNA"/>
</dbReference>
<protein>
    <recommendedName>
        <fullName evidence="4">Secreted protein</fullName>
    </recommendedName>
</protein>